<dbReference type="EMBL" id="HBFS01026455">
    <property type="protein sequence ID" value="CAD8924471.1"/>
    <property type="molecule type" value="Transcribed_RNA"/>
</dbReference>
<sequence>MSGRLTGAENAAVGGVGGVLEVIALQPFNYAKNARQQGMPLTADPRKLYRGVLPNVLNMGSCTVWQFVACGAIVKLMQGGEERDPTDVERMASGLGAGVSSAVLGGPLELMMIQQQRKGGSLVSHLGKLAGPTMTRGIIPTAAREGVWAFGFLSLPPIMRAQLTTRWPAVFSSTDRARTGAALSAAGVACLASQPFDTVKTCMQGDVERSRFRGMGHTFGTLYKESGLGAFYRGVEWRYARMVIAIWILDKVREDLGRIMFPSKYED</sequence>
<evidence type="ECO:0000313" key="11">
    <source>
        <dbReference type="EMBL" id="CAD8924471.1"/>
    </source>
</evidence>
<feature type="repeat" description="Solcar" evidence="9">
    <location>
        <begin position="173"/>
        <end position="259"/>
    </location>
</feature>
<comment type="similarity">
    <text evidence="2 10">Belongs to the mitochondrial carrier (TC 2.A.29) family.</text>
</comment>
<accession>A0A7S1GDU4</accession>
<evidence type="ECO:0000256" key="4">
    <source>
        <dbReference type="ARBA" id="ARBA00022692"/>
    </source>
</evidence>
<comment type="subcellular location">
    <subcellularLocation>
        <location evidence="1">Mitochondrion membrane</location>
        <topology evidence="1">Multi-pass membrane protein</topology>
    </subcellularLocation>
</comment>
<keyword evidence="7" id="KW-0496">Mitochondrion</keyword>
<dbReference type="InterPro" id="IPR018108">
    <property type="entry name" value="MCP_transmembrane"/>
</dbReference>
<keyword evidence="4 9" id="KW-0812">Transmembrane</keyword>
<evidence type="ECO:0000256" key="2">
    <source>
        <dbReference type="ARBA" id="ARBA00006375"/>
    </source>
</evidence>
<dbReference type="PANTHER" id="PTHR45788">
    <property type="entry name" value="SUCCINATE/FUMARATE MITOCHONDRIAL TRANSPORTER-RELATED"/>
    <property type="match status" value="1"/>
</dbReference>
<keyword evidence="6" id="KW-1133">Transmembrane helix</keyword>
<gene>
    <name evidence="11" type="ORF">BSP0115_LOCUS17734</name>
</gene>
<dbReference type="GO" id="GO:0071913">
    <property type="term" value="F:citrate secondary active transmembrane transporter activity"/>
    <property type="evidence" value="ECO:0007669"/>
    <property type="project" value="TreeGrafter"/>
</dbReference>
<evidence type="ECO:0000256" key="7">
    <source>
        <dbReference type="ARBA" id="ARBA00023128"/>
    </source>
</evidence>
<evidence type="ECO:0008006" key="12">
    <source>
        <dbReference type="Google" id="ProtNLM"/>
    </source>
</evidence>
<dbReference type="Gene3D" id="1.50.40.10">
    <property type="entry name" value="Mitochondrial carrier domain"/>
    <property type="match status" value="1"/>
</dbReference>
<evidence type="ECO:0000256" key="5">
    <source>
        <dbReference type="ARBA" id="ARBA00022737"/>
    </source>
</evidence>
<dbReference type="InterPro" id="IPR049563">
    <property type="entry name" value="TXTP-like"/>
</dbReference>
<dbReference type="InterPro" id="IPR023395">
    <property type="entry name" value="MCP_dom_sf"/>
</dbReference>
<keyword evidence="3 10" id="KW-0813">Transport</keyword>
<keyword evidence="5" id="KW-0677">Repeat</keyword>
<evidence type="ECO:0000256" key="10">
    <source>
        <dbReference type="RuleBase" id="RU000488"/>
    </source>
</evidence>
<dbReference type="Pfam" id="PF00153">
    <property type="entry name" value="Mito_carr"/>
    <property type="match status" value="1"/>
</dbReference>
<dbReference type="PANTHER" id="PTHR45788:SF4">
    <property type="entry name" value="TRICARBOXYLATE TRANSPORT PROTEIN, MITOCHONDRIAL"/>
    <property type="match status" value="1"/>
</dbReference>
<name>A0A7S1GDU4_9STRA</name>
<keyword evidence="8 9" id="KW-0472">Membrane</keyword>
<dbReference type="GO" id="GO:0031966">
    <property type="term" value="C:mitochondrial membrane"/>
    <property type="evidence" value="ECO:0007669"/>
    <property type="project" value="UniProtKB-SubCell"/>
</dbReference>
<dbReference type="GO" id="GO:0006843">
    <property type="term" value="P:mitochondrial citrate transmembrane transport"/>
    <property type="evidence" value="ECO:0007669"/>
    <property type="project" value="TreeGrafter"/>
</dbReference>
<evidence type="ECO:0000256" key="6">
    <source>
        <dbReference type="ARBA" id="ARBA00022989"/>
    </source>
</evidence>
<evidence type="ECO:0000256" key="3">
    <source>
        <dbReference type="ARBA" id="ARBA00022448"/>
    </source>
</evidence>
<evidence type="ECO:0000256" key="8">
    <source>
        <dbReference type="ARBA" id="ARBA00023136"/>
    </source>
</evidence>
<evidence type="ECO:0000256" key="1">
    <source>
        <dbReference type="ARBA" id="ARBA00004225"/>
    </source>
</evidence>
<reference evidence="11" key="1">
    <citation type="submission" date="2021-01" db="EMBL/GenBank/DDBJ databases">
        <authorList>
            <person name="Corre E."/>
            <person name="Pelletier E."/>
            <person name="Niang G."/>
            <person name="Scheremetjew M."/>
            <person name="Finn R."/>
            <person name="Kale V."/>
            <person name="Holt S."/>
            <person name="Cochrane G."/>
            <person name="Meng A."/>
            <person name="Brown T."/>
            <person name="Cohen L."/>
        </authorList>
    </citation>
    <scope>NUCLEOTIDE SEQUENCE</scope>
    <source>
        <strain evidence="11">Ms1</strain>
    </source>
</reference>
<protein>
    <recommendedName>
        <fullName evidence="12">Mitochondrial carrier protein</fullName>
    </recommendedName>
</protein>
<dbReference type="PROSITE" id="PS50920">
    <property type="entry name" value="SOLCAR"/>
    <property type="match status" value="1"/>
</dbReference>
<proteinExistence type="inferred from homology"/>
<evidence type="ECO:0000256" key="9">
    <source>
        <dbReference type="PROSITE-ProRule" id="PRU00282"/>
    </source>
</evidence>
<dbReference type="SUPFAM" id="SSF103506">
    <property type="entry name" value="Mitochondrial carrier"/>
    <property type="match status" value="1"/>
</dbReference>
<organism evidence="11">
    <name type="scientific">Bicosoecida sp. CB-2014</name>
    <dbReference type="NCBI Taxonomy" id="1486930"/>
    <lineage>
        <taxon>Eukaryota</taxon>
        <taxon>Sar</taxon>
        <taxon>Stramenopiles</taxon>
        <taxon>Bigyra</taxon>
        <taxon>Opalozoa</taxon>
        <taxon>Bicosoecida</taxon>
    </lineage>
</organism>
<dbReference type="AlphaFoldDB" id="A0A7S1GDU4"/>